<keyword evidence="4" id="KW-0820">tRNA-binding</keyword>
<dbReference type="HAMAP" id="MF_00144">
    <property type="entry name" value="tRNA_thiouridyl_MnmA"/>
    <property type="match status" value="1"/>
</dbReference>
<dbReference type="PANTHER" id="PTHR11933:SF5">
    <property type="entry name" value="MITOCHONDRIAL TRNA-SPECIFIC 2-THIOURIDYLASE 1"/>
    <property type="match status" value="1"/>
</dbReference>
<dbReference type="GO" id="GO:0005737">
    <property type="term" value="C:cytoplasm"/>
    <property type="evidence" value="ECO:0007669"/>
    <property type="project" value="UniProtKB-SubCell"/>
</dbReference>
<accession>A0A381TF68</accession>
<gene>
    <name evidence="12" type="ORF">METZ01_LOCUS66221</name>
</gene>
<name>A0A381TF68_9ZZZZ</name>
<dbReference type="InterPro" id="IPR046884">
    <property type="entry name" value="MnmA-like_central"/>
</dbReference>
<dbReference type="Gene3D" id="2.40.30.10">
    <property type="entry name" value="Translation factors"/>
    <property type="match status" value="1"/>
</dbReference>
<proteinExistence type="inferred from homology"/>
<evidence type="ECO:0000259" key="11">
    <source>
        <dbReference type="PROSITE" id="PS50206"/>
    </source>
</evidence>
<dbReference type="InterPro" id="IPR023382">
    <property type="entry name" value="MnmA-like_central_sf"/>
</dbReference>
<dbReference type="FunFam" id="2.40.30.10:FF:000023">
    <property type="entry name" value="tRNA-specific 2-thiouridylase MnmA"/>
    <property type="match status" value="1"/>
</dbReference>
<evidence type="ECO:0000256" key="5">
    <source>
        <dbReference type="ARBA" id="ARBA00022679"/>
    </source>
</evidence>
<evidence type="ECO:0000256" key="9">
    <source>
        <dbReference type="ARBA" id="ARBA00022884"/>
    </source>
</evidence>
<keyword evidence="3" id="KW-0963">Cytoplasm</keyword>
<evidence type="ECO:0000256" key="10">
    <source>
        <dbReference type="ARBA" id="ARBA00023157"/>
    </source>
</evidence>
<protein>
    <recommendedName>
        <fullName evidence="2">tRNA-specific 2-thiouridylase MnmA</fullName>
    </recommendedName>
</protein>
<dbReference type="AlphaFoldDB" id="A0A381TF68"/>
<evidence type="ECO:0000256" key="2">
    <source>
        <dbReference type="ARBA" id="ARBA00013805"/>
    </source>
</evidence>
<dbReference type="FunFam" id="3.40.50.620:FF:000004">
    <property type="entry name" value="tRNA-specific 2-thiouridylase MnmA"/>
    <property type="match status" value="1"/>
</dbReference>
<feature type="domain" description="Rhodanese" evidence="11">
    <location>
        <begin position="8"/>
        <end position="49"/>
    </location>
</feature>
<dbReference type="Pfam" id="PF20258">
    <property type="entry name" value="tRNA_Me_trans_C"/>
    <property type="match status" value="1"/>
</dbReference>
<evidence type="ECO:0000256" key="7">
    <source>
        <dbReference type="ARBA" id="ARBA00022741"/>
    </source>
</evidence>
<evidence type="ECO:0000256" key="4">
    <source>
        <dbReference type="ARBA" id="ARBA00022555"/>
    </source>
</evidence>
<dbReference type="PANTHER" id="PTHR11933">
    <property type="entry name" value="TRNA 5-METHYLAMINOMETHYL-2-THIOURIDYLATE -METHYLTRANSFERASE"/>
    <property type="match status" value="1"/>
</dbReference>
<dbReference type="GO" id="GO:0016783">
    <property type="term" value="F:sulfurtransferase activity"/>
    <property type="evidence" value="ECO:0007669"/>
    <property type="project" value="InterPro"/>
</dbReference>
<keyword evidence="5" id="KW-0808">Transferase</keyword>
<comment type="subcellular location">
    <subcellularLocation>
        <location evidence="1">Cytoplasm</location>
    </subcellularLocation>
</comment>
<dbReference type="SUPFAM" id="SSF52402">
    <property type="entry name" value="Adenine nucleotide alpha hydrolases-like"/>
    <property type="match status" value="1"/>
</dbReference>
<reference evidence="12" key="1">
    <citation type="submission" date="2018-05" db="EMBL/GenBank/DDBJ databases">
        <authorList>
            <person name="Lanie J.A."/>
            <person name="Ng W.-L."/>
            <person name="Kazmierczak K.M."/>
            <person name="Andrzejewski T.M."/>
            <person name="Davidsen T.M."/>
            <person name="Wayne K.J."/>
            <person name="Tettelin H."/>
            <person name="Glass J.I."/>
            <person name="Rusch D."/>
            <person name="Podicherti R."/>
            <person name="Tsui H.-C.T."/>
            <person name="Winkler M.E."/>
        </authorList>
    </citation>
    <scope>NUCLEOTIDE SEQUENCE</scope>
</reference>
<keyword evidence="9" id="KW-0694">RNA-binding</keyword>
<organism evidence="12">
    <name type="scientific">marine metagenome</name>
    <dbReference type="NCBI Taxonomy" id="408172"/>
    <lineage>
        <taxon>unclassified sequences</taxon>
        <taxon>metagenomes</taxon>
        <taxon>ecological metagenomes</taxon>
    </lineage>
</organism>
<keyword evidence="10" id="KW-1015">Disulfide bond</keyword>
<dbReference type="EMBL" id="UINC01004309">
    <property type="protein sequence ID" value="SVA13367.1"/>
    <property type="molecule type" value="Genomic_DNA"/>
</dbReference>
<dbReference type="PROSITE" id="PS50206">
    <property type="entry name" value="RHODANESE_3"/>
    <property type="match status" value="1"/>
</dbReference>
<dbReference type="Gene3D" id="3.40.50.620">
    <property type="entry name" value="HUPs"/>
    <property type="match status" value="1"/>
</dbReference>
<dbReference type="GO" id="GO:0002143">
    <property type="term" value="P:tRNA wobble position uridine thiolation"/>
    <property type="evidence" value="ECO:0007669"/>
    <property type="project" value="TreeGrafter"/>
</dbReference>
<dbReference type="FunFam" id="2.30.30.280:FF:000001">
    <property type="entry name" value="tRNA-specific 2-thiouridylase MnmA"/>
    <property type="match status" value="1"/>
</dbReference>
<keyword evidence="6" id="KW-0819">tRNA processing</keyword>
<evidence type="ECO:0000256" key="8">
    <source>
        <dbReference type="ARBA" id="ARBA00022840"/>
    </source>
</evidence>
<dbReference type="GO" id="GO:0005524">
    <property type="term" value="F:ATP binding"/>
    <property type="evidence" value="ECO:0007669"/>
    <property type="project" value="UniProtKB-KW"/>
</dbReference>
<dbReference type="InterPro" id="IPR001763">
    <property type="entry name" value="Rhodanese-like_dom"/>
</dbReference>
<dbReference type="NCBIfam" id="NF001138">
    <property type="entry name" value="PRK00143.1"/>
    <property type="match status" value="1"/>
</dbReference>
<dbReference type="Pfam" id="PF20259">
    <property type="entry name" value="tRNA_Me_trans_M"/>
    <property type="match status" value="1"/>
</dbReference>
<dbReference type="InterPro" id="IPR004506">
    <property type="entry name" value="MnmA-like"/>
</dbReference>
<keyword evidence="7" id="KW-0547">Nucleotide-binding</keyword>
<dbReference type="CDD" id="cd01998">
    <property type="entry name" value="MnmA_TRMU-like"/>
    <property type="match status" value="1"/>
</dbReference>
<dbReference type="InterPro" id="IPR014729">
    <property type="entry name" value="Rossmann-like_a/b/a_fold"/>
</dbReference>
<evidence type="ECO:0000256" key="3">
    <source>
        <dbReference type="ARBA" id="ARBA00022490"/>
    </source>
</evidence>
<evidence type="ECO:0000313" key="12">
    <source>
        <dbReference type="EMBL" id="SVA13367.1"/>
    </source>
</evidence>
<dbReference type="InterPro" id="IPR046885">
    <property type="entry name" value="MnmA-like_C"/>
</dbReference>
<dbReference type="Pfam" id="PF03054">
    <property type="entry name" value="tRNA_Me_trans"/>
    <property type="match status" value="1"/>
</dbReference>
<keyword evidence="8" id="KW-0067">ATP-binding</keyword>
<dbReference type="Gene3D" id="2.30.30.280">
    <property type="entry name" value="Adenine nucleotide alpha hydrolases-like domains"/>
    <property type="match status" value="1"/>
</dbReference>
<dbReference type="GO" id="GO:0000049">
    <property type="term" value="F:tRNA binding"/>
    <property type="evidence" value="ECO:0007669"/>
    <property type="project" value="UniProtKB-KW"/>
</dbReference>
<sequence>MAIYSKARVVVGISGGVDSSVAAWLLKEQGFEVIGLFMKNWEEDDDPTYCGAAEDLEIANQSCETMGIPLQTVNFSHEYWERVFAIFLEEYRKGHTPNPDVLCNREIKFREFLDFATELGAELIATGHYARTRKNGSLTQLLKGTDSEKDQSYFLHQVPQAALARTLFPVGDLEKKEVRLQARTLGLPNSDRKDSTGICFIGERRFKDFLARYLPPSPGEIRTLDGRMIGEHDGLWFYTLGQRHGLDIGGPGEAWYVAKKDMSRNILRVVQGHDDPALMRRTIRGSEPHWIAGHRPDSSPIRCAAKIRYRQSDQSCRLSCQNNNSIDVQFDHAQRAMTPGQSVVFYDGEVVLGGATISARDDATAARN</sequence>
<dbReference type="NCBIfam" id="TIGR00420">
    <property type="entry name" value="trmU"/>
    <property type="match status" value="1"/>
</dbReference>
<evidence type="ECO:0000256" key="1">
    <source>
        <dbReference type="ARBA" id="ARBA00004496"/>
    </source>
</evidence>
<evidence type="ECO:0000256" key="6">
    <source>
        <dbReference type="ARBA" id="ARBA00022694"/>
    </source>
</evidence>